<feature type="domain" description="EGF-like" evidence="11">
    <location>
        <begin position="1132"/>
        <end position="1173"/>
    </location>
</feature>
<dbReference type="Pfam" id="PF00057">
    <property type="entry name" value="Ldl_recept_a"/>
    <property type="match status" value="2"/>
</dbReference>
<comment type="subcellular location">
    <subcellularLocation>
        <location evidence="1">Membrane</location>
        <topology evidence="1">Single-pass membrane protein</topology>
    </subcellularLocation>
</comment>
<dbReference type="SMART" id="SM00181">
    <property type="entry name" value="EGF"/>
    <property type="match status" value="2"/>
</dbReference>
<dbReference type="InterPro" id="IPR050685">
    <property type="entry name" value="LDLR"/>
</dbReference>
<keyword evidence="4 9" id="KW-1133">Transmembrane helix</keyword>
<keyword evidence="7" id="KW-0245">EGF-like domain</keyword>
<evidence type="ECO:0000256" key="1">
    <source>
        <dbReference type="ARBA" id="ARBA00004167"/>
    </source>
</evidence>
<organism evidence="13 14">
    <name type="scientific">Adineta steineri</name>
    <dbReference type="NCBI Taxonomy" id="433720"/>
    <lineage>
        <taxon>Eukaryota</taxon>
        <taxon>Metazoa</taxon>
        <taxon>Spiralia</taxon>
        <taxon>Gnathifera</taxon>
        <taxon>Rotifera</taxon>
        <taxon>Eurotatoria</taxon>
        <taxon>Bdelloidea</taxon>
        <taxon>Adinetida</taxon>
        <taxon>Adinetidae</taxon>
        <taxon>Adineta</taxon>
    </lineage>
</organism>
<dbReference type="Proteomes" id="UP000663891">
    <property type="component" value="Unassembled WGS sequence"/>
</dbReference>
<dbReference type="SMART" id="SM00192">
    <property type="entry name" value="LDLa"/>
    <property type="match status" value="6"/>
</dbReference>
<feature type="transmembrane region" description="Helical" evidence="9">
    <location>
        <begin position="1725"/>
        <end position="1746"/>
    </location>
</feature>
<evidence type="ECO:0000256" key="10">
    <source>
        <dbReference type="SAM" id="SignalP"/>
    </source>
</evidence>
<feature type="disulfide bond" evidence="8">
    <location>
        <begin position="647"/>
        <end position="659"/>
    </location>
</feature>
<feature type="transmembrane region" description="Helical" evidence="9">
    <location>
        <begin position="1622"/>
        <end position="1645"/>
    </location>
</feature>
<feature type="signal peptide" evidence="10">
    <location>
        <begin position="1"/>
        <end position="20"/>
    </location>
</feature>
<feature type="domain" description="G-protein coupled receptors family 1 profile" evidence="12">
    <location>
        <begin position="1519"/>
        <end position="1779"/>
    </location>
</feature>
<evidence type="ECO:0000256" key="7">
    <source>
        <dbReference type="PROSITE-ProRule" id="PRU00076"/>
    </source>
</evidence>
<dbReference type="PROSITE" id="PS50262">
    <property type="entry name" value="G_PROTEIN_RECEP_F1_2"/>
    <property type="match status" value="1"/>
</dbReference>
<comment type="caution">
    <text evidence="13">The sequence shown here is derived from an EMBL/GenBank/DDBJ whole genome shotgun (WGS) entry which is preliminary data.</text>
</comment>
<keyword evidence="10" id="KW-0732">Signal</keyword>
<feature type="disulfide bond" evidence="7">
    <location>
        <begin position="1163"/>
        <end position="1172"/>
    </location>
</feature>
<dbReference type="SUPFAM" id="SSF57424">
    <property type="entry name" value="LDL receptor-like module"/>
    <property type="match status" value="2"/>
</dbReference>
<feature type="transmembrane region" description="Helical" evidence="9">
    <location>
        <begin position="1677"/>
        <end position="1699"/>
    </location>
</feature>
<evidence type="ECO:0000313" key="13">
    <source>
        <dbReference type="EMBL" id="CAF1145153.1"/>
    </source>
</evidence>
<keyword evidence="2 9" id="KW-0812">Transmembrane</keyword>
<dbReference type="PRINTS" id="PR00261">
    <property type="entry name" value="LDLRECEPTOR"/>
</dbReference>
<evidence type="ECO:0000256" key="3">
    <source>
        <dbReference type="ARBA" id="ARBA00022737"/>
    </source>
</evidence>
<feature type="transmembrane region" description="Helical" evidence="9">
    <location>
        <begin position="1570"/>
        <end position="1601"/>
    </location>
</feature>
<dbReference type="SUPFAM" id="SSF81321">
    <property type="entry name" value="Family A G protein-coupled receptor-like"/>
    <property type="match status" value="1"/>
</dbReference>
<dbReference type="SUPFAM" id="SSF57196">
    <property type="entry name" value="EGF/Laminin"/>
    <property type="match status" value="2"/>
</dbReference>
<comment type="caution">
    <text evidence="7">Lacks conserved residue(s) required for the propagation of feature annotation.</text>
</comment>
<evidence type="ECO:0000313" key="14">
    <source>
        <dbReference type="Proteomes" id="UP000663891"/>
    </source>
</evidence>
<name>A0A814SC49_9BILA</name>
<dbReference type="Gene3D" id="1.20.1070.10">
    <property type="entry name" value="Rhodopsin 7-helix transmembrane proteins"/>
    <property type="match status" value="1"/>
</dbReference>
<dbReference type="PROSITE" id="PS50026">
    <property type="entry name" value="EGF_3"/>
    <property type="match status" value="2"/>
</dbReference>
<dbReference type="PROSITE" id="PS50068">
    <property type="entry name" value="LDLRA_2"/>
    <property type="match status" value="3"/>
</dbReference>
<evidence type="ECO:0000259" key="12">
    <source>
        <dbReference type="PROSITE" id="PS50262"/>
    </source>
</evidence>
<feature type="disulfide bond" evidence="8">
    <location>
        <begin position="654"/>
        <end position="672"/>
    </location>
</feature>
<feature type="transmembrane region" description="Helical" evidence="9">
    <location>
        <begin position="1500"/>
        <end position="1527"/>
    </location>
</feature>
<evidence type="ECO:0000256" key="2">
    <source>
        <dbReference type="ARBA" id="ARBA00022692"/>
    </source>
</evidence>
<dbReference type="PANTHER" id="PTHR24270:SF63">
    <property type="entry name" value="TERRIBLY REDUCED OPTIC LOBES, ISOFORM B"/>
    <property type="match status" value="1"/>
</dbReference>
<feature type="disulfide bond" evidence="8">
    <location>
        <begin position="218"/>
        <end position="230"/>
    </location>
</feature>
<feature type="disulfide bond" evidence="8">
    <location>
        <begin position="195"/>
        <end position="210"/>
    </location>
</feature>
<dbReference type="InterPro" id="IPR002172">
    <property type="entry name" value="LDrepeatLR_classA_rpt"/>
</dbReference>
<dbReference type="EMBL" id="CAJNON010000254">
    <property type="protein sequence ID" value="CAF1145153.1"/>
    <property type="molecule type" value="Genomic_DNA"/>
</dbReference>
<gene>
    <name evidence="13" type="ORF">VCS650_LOCUS22492</name>
</gene>
<dbReference type="PANTHER" id="PTHR24270">
    <property type="entry name" value="LOW-DENSITY LIPOPROTEIN RECEPTOR-RELATED"/>
    <property type="match status" value="1"/>
</dbReference>
<protein>
    <submittedName>
        <fullName evidence="13">Uncharacterized protein</fullName>
    </submittedName>
</protein>
<feature type="chain" id="PRO_5032815147" evidence="10">
    <location>
        <begin position="21"/>
        <end position="1819"/>
    </location>
</feature>
<dbReference type="Gene3D" id="2.10.25.10">
    <property type="entry name" value="Laminin"/>
    <property type="match status" value="2"/>
</dbReference>
<dbReference type="Gene3D" id="4.10.400.10">
    <property type="entry name" value="Low-density Lipoprotein Receptor"/>
    <property type="match status" value="2"/>
</dbReference>
<keyword evidence="5 9" id="KW-0472">Membrane</keyword>
<evidence type="ECO:0000256" key="8">
    <source>
        <dbReference type="PROSITE-ProRule" id="PRU00124"/>
    </source>
</evidence>
<feature type="domain" description="EGF-like" evidence="11">
    <location>
        <begin position="1214"/>
        <end position="1260"/>
    </location>
</feature>
<proteinExistence type="predicted"/>
<dbReference type="PROSITE" id="PS00022">
    <property type="entry name" value="EGF_1"/>
    <property type="match status" value="4"/>
</dbReference>
<evidence type="ECO:0000259" key="11">
    <source>
        <dbReference type="PROSITE" id="PS50026"/>
    </source>
</evidence>
<evidence type="ECO:0000256" key="9">
    <source>
        <dbReference type="SAM" id="Phobius"/>
    </source>
</evidence>
<dbReference type="GO" id="GO:0005886">
    <property type="term" value="C:plasma membrane"/>
    <property type="evidence" value="ECO:0007669"/>
    <property type="project" value="TreeGrafter"/>
</dbReference>
<keyword evidence="6 7" id="KW-1015">Disulfide bond</keyword>
<evidence type="ECO:0000256" key="4">
    <source>
        <dbReference type="ARBA" id="ARBA00022989"/>
    </source>
</evidence>
<feature type="disulfide bond" evidence="8">
    <location>
        <begin position="176"/>
        <end position="188"/>
    </location>
</feature>
<feature type="disulfide bond" evidence="7">
    <location>
        <begin position="1250"/>
        <end position="1259"/>
    </location>
</feature>
<dbReference type="OrthoDB" id="6239681at2759"/>
<evidence type="ECO:0000256" key="6">
    <source>
        <dbReference type="ARBA" id="ARBA00023157"/>
    </source>
</evidence>
<evidence type="ECO:0000256" key="5">
    <source>
        <dbReference type="ARBA" id="ARBA00023136"/>
    </source>
</evidence>
<dbReference type="GO" id="GO:0016192">
    <property type="term" value="P:vesicle-mediated transport"/>
    <property type="evidence" value="ECO:0007669"/>
    <property type="project" value="UniProtKB-ARBA"/>
</dbReference>
<feature type="disulfide bond" evidence="8">
    <location>
        <begin position="225"/>
        <end position="243"/>
    </location>
</feature>
<dbReference type="CDD" id="cd00112">
    <property type="entry name" value="LDLa"/>
    <property type="match status" value="2"/>
</dbReference>
<dbReference type="InterPro" id="IPR000742">
    <property type="entry name" value="EGF"/>
</dbReference>
<feature type="transmembrane region" description="Helical" evidence="9">
    <location>
        <begin position="1539"/>
        <end position="1564"/>
    </location>
</feature>
<dbReference type="InterPro" id="IPR036055">
    <property type="entry name" value="LDL_receptor-like_sf"/>
</dbReference>
<feature type="transmembrane region" description="Helical" evidence="9">
    <location>
        <begin position="1766"/>
        <end position="1786"/>
    </location>
</feature>
<sequence length="1819" mass="213223">MYFNVFFTIILYHFIHQCTSYVIIYNTENQVTTQSYDCLLYSNKIYHLQSSKYCIRTNVSIELKRTMNNDSECLNNGQKYNFYSLKMLNIEPMEILKWNSGIELADLYAAYLNRFDHESDYGKHHFLCNCTKIGTFGKFCEYNFMSNSTFEETIEHQFYLKSEHYFGSQYIGNRTCYTSLECNYGLLCLDWRNICDGKQQCIDGLDEDNCELLEYNECHSNEYRCSNGQCIDEEFFLDGDIDCMDRSDEQYKILQLSHIVFIHCAFKPDFNCDEVLVPRNQFSCGDGQFHRDSYLLYREKSNDVYCASFRSSNFKCELDKYQPLWTMNNGQCVIYGRLEGNSTKDICLFLIKCALHNGLGLGCPCNGQNCTNTILHYNCTSDNGFIEYPLGGVLALNVRTFYMLENLYGNEQPTNISFTGSVKCIGFQVSLKEVKSMDYDAKKFAGTSDWRSFELLLCETSNRSWSIRNSSGPQYDINCWNNIYKSYKCPISHRCISMYRVGDGIIDCEVGDDEPYLFQNATFAPVNCSSIEKHRFRCSKEEPSCLLSTHIGDFEQQCFTNNRDEYSVEMQLKLSNYVCTNRDSFECTLIKQYIEQSSSINVTNDNSNINLTFFSSKSMPFSQYCDTFWDLKFGFDETSFLCKEWICPSNYYQCLNGQCIPLEWICDGEWDCSDASDEEGLLSISKLSQHNSKIINLFEMILKCALEYRTQPFSQLCKISEYPCLLANVTDPFNFTENPPCIPMEKIGDGISDCYGGLDERNIRSCNSGRMLGFNFECLTDEYGNYPGGNCIPYHDLCDHRCLNGEDKILCFYLKNNSKIRCDGSPVDQFGSYTDVHCLNGTCIPNARCNDIPECSFGEDEYYCNRRHAMFVHYRSNKIRHVNNIYQTINLRNYPEEIDQFIRDKNDYKDKFSLLRTSSDLSFIFHKIESNKISSSFQINTSADNTYKYFDENNNNSLYYRTEQHLIAQSIEPWTCNRGIAIKKQIDKSFDTAIECFCPPSYFGRFCQYFSDRITIITYLNGLKYIYKDDQQLLKNTIKILVTLIYNESIIIDYNEIHFTPILNDLNEKRKFYLIYPRPKVLSRDQFHKIRFEAFELNMNSSIRFLSIWEYLIEFNFLPSFRIAKILKFQENNYICQKNPCQNNSTCYHIMNLNDSRKYFCFCSKNFYGKHCEYYDNSSCSICSSNSLCRSHYHFTNQSLCLCSINRFGSTCHLERKCDMFNNKNPCLNKGLCFVRYNHDNSIEDYICICPSMYFGDHCQYSSAKLTIQYVINDINLYSSLASVVQLYNYDYQTLDLILEKQQVYPNQPMYSNIIYAGQILPIFGFLKVYYHDQQYSMKLNTKYFLLYIRKDETNLTLTISLHLNNSCPHTHRLFFSNISQIEDMNEVNISTIVFKYHNLCQNTKFSFLCFHDDNYLCLCDRNNRAECFRYNHTIDSCRHCLLNSPCIQGDRNIESDFLCLCSECYFGSICQHNTRLLSFTLESLFANDIISNSNLIQKLFIIIYILLLIIVFFFGLFNNLCCFVTFRRPKPRQVGVGHYLFVNSITSQISLLLLFIKMIHFLLSSKGLIINYTINMILCKSITFLLTCFTRICIWLTTFVSIERTYVTLYPGHIWIKKPKIARITILFTILFLIGLHIHELIYYNVVPDPKYTKNGAWCVTQYNKQLSIYNQTITIFNYIIPCLINFLSALLLILVVARKRANTNQKLSFMKILRHKFQEYKELFIPPIFIIFSALPQFIISFSLACTQFLDIPWQRYLVITSYFLSYLPQMTNYIIFILPSVLYKNELDRTVLGHILKNFKQKFCILFNKKIMTVLF</sequence>
<dbReference type="InterPro" id="IPR017452">
    <property type="entry name" value="GPCR_Rhodpsn_7TM"/>
</dbReference>
<accession>A0A814SC49</accession>
<keyword evidence="3" id="KW-0677">Repeat</keyword>
<reference evidence="13" key="1">
    <citation type="submission" date="2021-02" db="EMBL/GenBank/DDBJ databases">
        <authorList>
            <person name="Nowell W R."/>
        </authorList>
    </citation>
    <scope>NUCLEOTIDE SEQUENCE</scope>
</reference>